<dbReference type="Proteomes" id="UP000719412">
    <property type="component" value="Unassembled WGS sequence"/>
</dbReference>
<feature type="domain" description="DUF4211" evidence="1">
    <location>
        <begin position="106"/>
        <end position="240"/>
    </location>
</feature>
<dbReference type="EMBL" id="JABDTM020021970">
    <property type="protein sequence ID" value="KAH0816152.1"/>
    <property type="molecule type" value="Genomic_DNA"/>
</dbReference>
<reference evidence="2" key="1">
    <citation type="journal article" date="2020" name="J Insects Food Feed">
        <title>The yellow mealworm (Tenebrio molitor) genome: a resource for the emerging insects as food and feed industry.</title>
        <authorList>
            <person name="Eriksson T."/>
            <person name="Andere A."/>
            <person name="Kelstrup H."/>
            <person name="Emery V."/>
            <person name="Picard C."/>
        </authorList>
    </citation>
    <scope>NUCLEOTIDE SEQUENCE</scope>
    <source>
        <strain evidence="2">Stoneville</strain>
        <tissue evidence="2">Whole head</tissue>
    </source>
</reference>
<organism evidence="2 3">
    <name type="scientific">Tenebrio molitor</name>
    <name type="common">Yellow mealworm beetle</name>
    <dbReference type="NCBI Taxonomy" id="7067"/>
    <lineage>
        <taxon>Eukaryota</taxon>
        <taxon>Metazoa</taxon>
        <taxon>Ecdysozoa</taxon>
        <taxon>Arthropoda</taxon>
        <taxon>Hexapoda</taxon>
        <taxon>Insecta</taxon>
        <taxon>Pterygota</taxon>
        <taxon>Neoptera</taxon>
        <taxon>Endopterygota</taxon>
        <taxon>Coleoptera</taxon>
        <taxon>Polyphaga</taxon>
        <taxon>Cucujiformia</taxon>
        <taxon>Tenebrionidae</taxon>
        <taxon>Tenebrio</taxon>
    </lineage>
</organism>
<dbReference type="PANTHER" id="PTHR14689">
    <property type="entry name" value="PHORBOL-ESTER_DAG-TYPE DOMAIN-CONTAINING PROTEIN"/>
    <property type="match status" value="1"/>
</dbReference>
<evidence type="ECO:0000313" key="3">
    <source>
        <dbReference type="Proteomes" id="UP000719412"/>
    </source>
</evidence>
<dbReference type="Pfam" id="PF13926">
    <property type="entry name" value="DUF4211"/>
    <property type="match status" value="1"/>
</dbReference>
<dbReference type="GO" id="GO:0005634">
    <property type="term" value="C:nucleus"/>
    <property type="evidence" value="ECO:0007669"/>
    <property type="project" value="TreeGrafter"/>
</dbReference>
<dbReference type="PANTHER" id="PTHR14689:SF0">
    <property type="entry name" value="COILED-COIL DOMAIN-CONTAINING PROTEIN 82"/>
    <property type="match status" value="1"/>
</dbReference>
<comment type="caution">
    <text evidence="2">The sequence shown here is derived from an EMBL/GenBank/DDBJ whole genome shotgun (WGS) entry which is preliminary data.</text>
</comment>
<reference evidence="2" key="2">
    <citation type="submission" date="2021-08" db="EMBL/GenBank/DDBJ databases">
        <authorList>
            <person name="Eriksson T."/>
        </authorList>
    </citation>
    <scope>NUCLEOTIDE SEQUENCE</scope>
    <source>
        <strain evidence="2">Stoneville</strain>
        <tissue evidence="2">Whole head</tissue>
    </source>
</reference>
<name>A0A8J6HKR5_TENMO</name>
<gene>
    <name evidence="2" type="ORF">GEV33_006639</name>
</gene>
<evidence type="ECO:0000313" key="2">
    <source>
        <dbReference type="EMBL" id="KAH0816152.1"/>
    </source>
</evidence>
<keyword evidence="3" id="KW-1185">Reference proteome</keyword>
<accession>A0A8J6HKR5</accession>
<sequence length="268" mass="30784">MQSKRLKGRQHKPGDFVVIRSELSQDWPAIWRVDGKTLLQKYEPFEQNGSTLYRNISTYTSWTPESKKQYISIPVRYKCQSQVETIVEFLRNEMTVIDHDYQQKCMKDCEGYQDNFEVYIQTLISQALDSNFLTEIFQEKGKDRSILGGPSRNDGSIPDDYFLSNVKTIDDITDSKKKKLLALLRWPPAVQAAVCTWPCFNVIREVNPSDVQSKTCAACGRLEVAVRVLMYGQPYNSTTLEGCQPDPKAMNEKHSCLDGPSYKRVCHE</sequence>
<dbReference type="AlphaFoldDB" id="A0A8J6HKR5"/>
<proteinExistence type="predicted"/>
<dbReference type="InterPro" id="IPR025451">
    <property type="entry name" value="DUF4211"/>
</dbReference>
<evidence type="ECO:0000259" key="1">
    <source>
        <dbReference type="Pfam" id="PF13926"/>
    </source>
</evidence>
<protein>
    <recommendedName>
        <fullName evidence="1">DUF4211 domain-containing protein</fullName>
    </recommendedName>
</protein>